<proteinExistence type="predicted"/>
<feature type="transmembrane region" description="Helical" evidence="1">
    <location>
        <begin position="124"/>
        <end position="144"/>
    </location>
</feature>
<comment type="caution">
    <text evidence="2">The sequence shown here is derived from an EMBL/GenBank/DDBJ whole genome shotgun (WGS) entry which is preliminary data.</text>
</comment>
<dbReference type="AlphaFoldDB" id="A0A5A5TL46"/>
<evidence type="ECO:0000256" key="1">
    <source>
        <dbReference type="SAM" id="Phobius"/>
    </source>
</evidence>
<evidence type="ECO:0000313" key="2">
    <source>
        <dbReference type="EMBL" id="GCF11988.1"/>
    </source>
</evidence>
<dbReference type="Pfam" id="PF06197">
    <property type="entry name" value="DUF998"/>
    <property type="match status" value="1"/>
</dbReference>
<accession>A0A5A5TL46</accession>
<dbReference type="Proteomes" id="UP000322530">
    <property type="component" value="Unassembled WGS sequence"/>
</dbReference>
<keyword evidence="1" id="KW-0472">Membrane</keyword>
<keyword evidence="3" id="KW-1185">Reference proteome</keyword>
<name>A0A5A5TL46_9CHLR</name>
<feature type="transmembrane region" description="Helical" evidence="1">
    <location>
        <begin position="63"/>
        <end position="81"/>
    </location>
</feature>
<keyword evidence="1" id="KW-0812">Transmembrane</keyword>
<dbReference type="InterPro" id="IPR009339">
    <property type="entry name" value="DUF998"/>
</dbReference>
<reference evidence="2 3" key="1">
    <citation type="submission" date="2019-01" db="EMBL/GenBank/DDBJ databases">
        <title>Draft genome sequence of Dictyobacter sp. Uno17.</title>
        <authorList>
            <person name="Wang C.M."/>
            <person name="Zheng Y."/>
            <person name="Sakai Y."/>
            <person name="Abe K."/>
            <person name="Yokota A."/>
            <person name="Yabe S."/>
        </authorList>
    </citation>
    <scope>NUCLEOTIDE SEQUENCE [LARGE SCALE GENOMIC DNA]</scope>
    <source>
        <strain evidence="2 3">Uno17</strain>
    </source>
</reference>
<gene>
    <name evidence="2" type="ORF">KDI_55520</name>
</gene>
<protein>
    <recommendedName>
        <fullName evidence="4">DUF998 domain-containing protein</fullName>
    </recommendedName>
</protein>
<sequence>MFGLLMIAFGVGLYRGVRKTSLWMVGPALVVWNGIELIIAGLFPRSEDTAGHIYDPLGVHMMNGMVFFLSIGVVLFVLSLQFARDERWRNLAIYTRVTGIALVVMVVLNGFFAETPADPLHPWLGLFQRIIVGVWFLCLLMLALRLWRIARRGLDIPQNAPLSAPSARVRSDRASIMGIPRWVIVFVVIVILLVLTVVIIENVSGRMGDMRMSLPFHLLTMAWAGHVR</sequence>
<feature type="transmembrane region" description="Helical" evidence="1">
    <location>
        <begin position="179"/>
        <end position="200"/>
    </location>
</feature>
<feature type="transmembrane region" description="Helical" evidence="1">
    <location>
        <begin position="93"/>
        <end position="112"/>
    </location>
</feature>
<keyword evidence="1" id="KW-1133">Transmembrane helix</keyword>
<dbReference type="EMBL" id="BIXY01000196">
    <property type="protein sequence ID" value="GCF11988.1"/>
    <property type="molecule type" value="Genomic_DNA"/>
</dbReference>
<evidence type="ECO:0008006" key="4">
    <source>
        <dbReference type="Google" id="ProtNLM"/>
    </source>
</evidence>
<feature type="transmembrane region" description="Helical" evidence="1">
    <location>
        <begin position="21"/>
        <end position="43"/>
    </location>
</feature>
<evidence type="ECO:0000313" key="3">
    <source>
        <dbReference type="Proteomes" id="UP000322530"/>
    </source>
</evidence>
<organism evidence="2 3">
    <name type="scientific">Dictyobacter arantiisoli</name>
    <dbReference type="NCBI Taxonomy" id="2014874"/>
    <lineage>
        <taxon>Bacteria</taxon>
        <taxon>Bacillati</taxon>
        <taxon>Chloroflexota</taxon>
        <taxon>Ktedonobacteria</taxon>
        <taxon>Ktedonobacterales</taxon>
        <taxon>Dictyobacteraceae</taxon>
        <taxon>Dictyobacter</taxon>
    </lineage>
</organism>